<dbReference type="InterPro" id="IPR000504">
    <property type="entry name" value="RRM_dom"/>
</dbReference>
<evidence type="ECO:0000256" key="6">
    <source>
        <dbReference type="PROSITE-ProRule" id="PRU00176"/>
    </source>
</evidence>
<feature type="region of interest" description="Disordered" evidence="7">
    <location>
        <begin position="46"/>
        <end position="118"/>
    </location>
</feature>
<keyword evidence="3 6" id="KW-0694">RNA-binding</keyword>
<feature type="compositionally biased region" description="Basic residues" evidence="7">
    <location>
        <begin position="76"/>
        <end position="89"/>
    </location>
</feature>
<evidence type="ECO:0000256" key="2">
    <source>
        <dbReference type="ARBA" id="ARBA00022664"/>
    </source>
</evidence>
<evidence type="ECO:0000256" key="4">
    <source>
        <dbReference type="ARBA" id="ARBA00023187"/>
    </source>
</evidence>
<dbReference type="InterPro" id="IPR012677">
    <property type="entry name" value="Nucleotide-bd_a/b_plait_sf"/>
</dbReference>
<dbReference type="GO" id="GO:0006397">
    <property type="term" value="P:mRNA processing"/>
    <property type="evidence" value="ECO:0007669"/>
    <property type="project" value="UniProtKB-KW"/>
</dbReference>
<evidence type="ECO:0000313" key="10">
    <source>
        <dbReference type="Proteomes" id="UP000253551"/>
    </source>
</evidence>
<dbReference type="Pfam" id="PF00076">
    <property type="entry name" value="RRM_1"/>
    <property type="match status" value="2"/>
</dbReference>
<dbReference type="SMART" id="SM00360">
    <property type="entry name" value="RRM"/>
    <property type="match status" value="2"/>
</dbReference>
<dbReference type="AlphaFoldDB" id="A0A367INM4"/>
<dbReference type="InterPro" id="IPR035979">
    <property type="entry name" value="RBD_domain_sf"/>
</dbReference>
<keyword evidence="4" id="KW-0508">mRNA splicing</keyword>
<name>A0A367INM4_RHIST</name>
<protein>
    <recommendedName>
        <fullName evidence="8">RRM domain-containing protein</fullName>
    </recommendedName>
</protein>
<feature type="non-terminal residue" evidence="9">
    <location>
        <position position="1"/>
    </location>
</feature>
<proteinExistence type="predicted"/>
<keyword evidence="5" id="KW-0539">Nucleus</keyword>
<dbReference type="GO" id="GO:0003723">
    <property type="term" value="F:RNA binding"/>
    <property type="evidence" value="ECO:0007669"/>
    <property type="project" value="UniProtKB-UniRule"/>
</dbReference>
<dbReference type="PANTHER" id="PTHR48028:SF4">
    <property type="entry name" value="SC35-LIKE SPLICING FACTOR"/>
    <property type="match status" value="1"/>
</dbReference>
<evidence type="ECO:0000256" key="5">
    <source>
        <dbReference type="ARBA" id="ARBA00023242"/>
    </source>
</evidence>
<organism evidence="9 10">
    <name type="scientific">Rhizopus stolonifer</name>
    <name type="common">Rhizopus nigricans</name>
    <dbReference type="NCBI Taxonomy" id="4846"/>
    <lineage>
        <taxon>Eukaryota</taxon>
        <taxon>Fungi</taxon>
        <taxon>Fungi incertae sedis</taxon>
        <taxon>Mucoromycota</taxon>
        <taxon>Mucoromycotina</taxon>
        <taxon>Mucoromycetes</taxon>
        <taxon>Mucorales</taxon>
        <taxon>Mucorineae</taxon>
        <taxon>Rhizopodaceae</taxon>
        <taxon>Rhizopus</taxon>
    </lineage>
</organism>
<dbReference type="PROSITE" id="PS50102">
    <property type="entry name" value="RRM"/>
    <property type="match status" value="2"/>
</dbReference>
<dbReference type="Proteomes" id="UP000253551">
    <property type="component" value="Unassembled WGS sequence"/>
</dbReference>
<dbReference type="Gene3D" id="3.30.70.330">
    <property type="match status" value="2"/>
</dbReference>
<evidence type="ECO:0000313" key="9">
    <source>
        <dbReference type="EMBL" id="RCH79243.1"/>
    </source>
</evidence>
<accession>A0A367INM4</accession>
<dbReference type="PANTHER" id="PTHR48028">
    <property type="entry name" value="GLYCINE-RICH RNA-BINDING PROTEIN RZ1A"/>
    <property type="match status" value="1"/>
</dbReference>
<evidence type="ECO:0000256" key="3">
    <source>
        <dbReference type="ARBA" id="ARBA00022884"/>
    </source>
</evidence>
<dbReference type="GO" id="GO:0005634">
    <property type="term" value="C:nucleus"/>
    <property type="evidence" value="ECO:0007669"/>
    <property type="project" value="UniProtKB-SubCell"/>
</dbReference>
<dbReference type="InterPro" id="IPR051106">
    <property type="entry name" value="RNA-bind/splicing_reg"/>
</dbReference>
<keyword evidence="10" id="KW-1185">Reference proteome</keyword>
<reference evidence="9 10" key="1">
    <citation type="journal article" date="2018" name="G3 (Bethesda)">
        <title>Phylogenetic and Phylogenomic Definition of Rhizopus Species.</title>
        <authorList>
            <person name="Gryganskyi A.P."/>
            <person name="Golan J."/>
            <person name="Dolatabadi S."/>
            <person name="Mondo S."/>
            <person name="Robb S."/>
            <person name="Idnurm A."/>
            <person name="Muszewska A."/>
            <person name="Steczkiewicz K."/>
            <person name="Masonjones S."/>
            <person name="Liao H.L."/>
            <person name="Gajdeczka M.T."/>
            <person name="Anike F."/>
            <person name="Vuek A."/>
            <person name="Anishchenko I.M."/>
            <person name="Voigt K."/>
            <person name="de Hoog G.S."/>
            <person name="Smith M.E."/>
            <person name="Heitman J."/>
            <person name="Vilgalys R."/>
            <person name="Stajich J.E."/>
        </authorList>
    </citation>
    <scope>NUCLEOTIDE SEQUENCE [LARGE SCALE GENOMIC DNA]</scope>
    <source>
        <strain evidence="9 10">LSU 92-RS-03</strain>
    </source>
</reference>
<evidence type="ECO:0000256" key="7">
    <source>
        <dbReference type="SAM" id="MobiDB-lite"/>
    </source>
</evidence>
<comment type="subcellular location">
    <subcellularLocation>
        <location evidence="1">Nucleus</location>
    </subcellularLocation>
</comment>
<comment type="caution">
    <text evidence="9">The sequence shown here is derived from an EMBL/GenBank/DDBJ whole genome shotgun (WGS) entry which is preliminary data.</text>
</comment>
<dbReference type="CDD" id="cd00590">
    <property type="entry name" value="RRM_SF"/>
    <property type="match status" value="1"/>
</dbReference>
<evidence type="ECO:0000259" key="8">
    <source>
        <dbReference type="PROSITE" id="PS50102"/>
    </source>
</evidence>
<dbReference type="OrthoDB" id="439808at2759"/>
<dbReference type="SUPFAM" id="SSF54928">
    <property type="entry name" value="RNA-binding domain, RBD"/>
    <property type="match status" value="2"/>
</dbReference>
<dbReference type="STRING" id="4846.A0A367INM4"/>
<dbReference type="GO" id="GO:0008380">
    <property type="term" value="P:RNA splicing"/>
    <property type="evidence" value="ECO:0007669"/>
    <property type="project" value="UniProtKB-KW"/>
</dbReference>
<feature type="domain" description="RRM" evidence="8">
    <location>
        <begin position="123"/>
        <end position="199"/>
    </location>
</feature>
<feature type="compositionally biased region" description="Basic and acidic residues" evidence="7">
    <location>
        <begin position="66"/>
        <end position="75"/>
    </location>
</feature>
<gene>
    <name evidence="9" type="ORF">CU098_003935</name>
</gene>
<dbReference type="EMBL" id="PJQM01006702">
    <property type="protein sequence ID" value="RCH79243.1"/>
    <property type="molecule type" value="Genomic_DNA"/>
</dbReference>
<feature type="domain" description="RRM" evidence="8">
    <location>
        <begin position="13"/>
        <end position="61"/>
    </location>
</feature>
<keyword evidence="2" id="KW-0507">mRNA processing</keyword>
<evidence type="ECO:0000256" key="1">
    <source>
        <dbReference type="ARBA" id="ARBA00004123"/>
    </source>
</evidence>
<sequence>NTDKDPSLSFSIKVRMVTRYGRSRGFGFVTYATENEAKKAVEELNQKALDGRDINVQIARPKAKLPSKEPTDQSQKKIHHHHRHRKPKKSASPPLTKSLDTKQPQKKKKPVPENRASRIPSKTTLFVANLPYTTTDDDLVKVFGNYKLVSAHVAHTRNGYSKGYGFVELETEQEQHKAYESLKDVVLDGRTIYLKIAMSAEEESKDSKKDTK</sequence>